<evidence type="ECO:0000313" key="3">
    <source>
        <dbReference type="Proteomes" id="UP000569914"/>
    </source>
</evidence>
<evidence type="ECO:0000313" key="2">
    <source>
        <dbReference type="EMBL" id="NYE70547.1"/>
    </source>
</evidence>
<protein>
    <submittedName>
        <fullName evidence="2">Imidazolonepropionase-like amidohydrolase</fullName>
    </submittedName>
</protein>
<dbReference type="Pfam" id="PF01979">
    <property type="entry name" value="Amidohydro_1"/>
    <property type="match status" value="1"/>
</dbReference>
<keyword evidence="2" id="KW-0378">Hydrolase</keyword>
<dbReference type="InterPro" id="IPR051781">
    <property type="entry name" value="Metallo-dep_Hydrolase"/>
</dbReference>
<feature type="domain" description="Amidohydrolase-related" evidence="1">
    <location>
        <begin position="13"/>
        <end position="230"/>
    </location>
</feature>
<dbReference type="PANTHER" id="PTHR43135:SF3">
    <property type="entry name" value="ALPHA-D-RIBOSE 1-METHYLPHOSPHONATE 5-TRIPHOSPHATE DIPHOSPHATASE"/>
    <property type="match status" value="1"/>
</dbReference>
<name>A0A7Y9LAD4_9ACTN</name>
<dbReference type="SUPFAM" id="SSF51556">
    <property type="entry name" value="Metallo-dependent hydrolases"/>
    <property type="match status" value="1"/>
</dbReference>
<dbReference type="RefSeq" id="WP_179750103.1">
    <property type="nucleotide sequence ID" value="NZ_JACCBU010000001.1"/>
</dbReference>
<gene>
    <name evidence="2" type="ORF">BKA15_001876</name>
</gene>
<dbReference type="InterPro" id="IPR032466">
    <property type="entry name" value="Metal_Hydrolase"/>
</dbReference>
<organism evidence="2 3">
    <name type="scientific">Microlunatus parietis</name>
    <dbReference type="NCBI Taxonomy" id="682979"/>
    <lineage>
        <taxon>Bacteria</taxon>
        <taxon>Bacillati</taxon>
        <taxon>Actinomycetota</taxon>
        <taxon>Actinomycetes</taxon>
        <taxon>Propionibacteriales</taxon>
        <taxon>Propionibacteriaceae</taxon>
        <taxon>Microlunatus</taxon>
    </lineage>
</organism>
<dbReference type="AlphaFoldDB" id="A0A7Y9LAD4"/>
<dbReference type="Proteomes" id="UP000569914">
    <property type="component" value="Unassembled WGS sequence"/>
</dbReference>
<dbReference type="GO" id="GO:0016787">
    <property type="term" value="F:hydrolase activity"/>
    <property type="evidence" value="ECO:0007669"/>
    <property type="project" value="UniProtKB-KW"/>
</dbReference>
<accession>A0A7Y9LAD4</accession>
<proteinExistence type="predicted"/>
<evidence type="ECO:0000259" key="1">
    <source>
        <dbReference type="Pfam" id="PF01979"/>
    </source>
</evidence>
<dbReference type="EMBL" id="JACCBU010000001">
    <property type="protein sequence ID" value="NYE70547.1"/>
    <property type="molecule type" value="Genomic_DNA"/>
</dbReference>
<dbReference type="Gene3D" id="3.20.20.140">
    <property type="entry name" value="Metal-dependent hydrolases"/>
    <property type="match status" value="1"/>
</dbReference>
<keyword evidence="3" id="KW-1185">Reference proteome</keyword>
<comment type="caution">
    <text evidence="2">The sequence shown here is derived from an EMBL/GenBank/DDBJ whole genome shotgun (WGS) entry which is preliminary data.</text>
</comment>
<sequence length="252" mass="26979">MVIDEYEGTIETLTPRQVNAVVDAAHRRDRLAVAHVGTWDDATIAVDAGIDALVHAPRDAPINDRVVAQLAERSIPVVPTLTIYSAASGKHDSRTFLDHPQVAPYLDQDQQSAAQRTSWDLLWPTWCDEAVAGVAALHKAGVPILAGTDMLNPGTIAGVTMLHEIALLKQAGLSDVDLLSAATSRGADLLGLTDRGRIIPGKRADLILMNVTSIDKAIGSYDIAAIWRNGHFVERKPVARVQTTPGSPGPDR</sequence>
<reference evidence="2 3" key="1">
    <citation type="submission" date="2020-07" db="EMBL/GenBank/DDBJ databases">
        <title>Sequencing the genomes of 1000 actinobacteria strains.</title>
        <authorList>
            <person name="Klenk H.-P."/>
        </authorList>
    </citation>
    <scope>NUCLEOTIDE SEQUENCE [LARGE SCALE GENOMIC DNA]</scope>
    <source>
        <strain evidence="2 3">DSM 22083</strain>
    </source>
</reference>
<dbReference type="PANTHER" id="PTHR43135">
    <property type="entry name" value="ALPHA-D-RIBOSE 1-METHYLPHOSPHONATE 5-TRIPHOSPHATE DIPHOSPHATASE"/>
    <property type="match status" value="1"/>
</dbReference>
<dbReference type="InterPro" id="IPR006680">
    <property type="entry name" value="Amidohydro-rel"/>
</dbReference>